<evidence type="ECO:0000256" key="4">
    <source>
        <dbReference type="ARBA" id="ARBA00022840"/>
    </source>
</evidence>
<dbReference type="Proteomes" id="UP001432000">
    <property type="component" value="Chromosome"/>
</dbReference>
<evidence type="ECO:0000256" key="3">
    <source>
        <dbReference type="ARBA" id="ARBA00022741"/>
    </source>
</evidence>
<dbReference type="InterPro" id="IPR011527">
    <property type="entry name" value="ABC1_TM_dom"/>
</dbReference>
<feature type="transmembrane region" description="Helical" evidence="7">
    <location>
        <begin position="145"/>
        <end position="164"/>
    </location>
</feature>
<dbReference type="Pfam" id="PF00005">
    <property type="entry name" value="ABC_tran"/>
    <property type="match status" value="1"/>
</dbReference>
<gene>
    <name evidence="10" type="ORF">WDS16_26355</name>
</gene>
<name>A0ABZ2PIJ7_9NOCA</name>
<dbReference type="PROSITE" id="PS50893">
    <property type="entry name" value="ABC_TRANSPORTER_2"/>
    <property type="match status" value="1"/>
</dbReference>
<evidence type="ECO:0000256" key="2">
    <source>
        <dbReference type="ARBA" id="ARBA00022692"/>
    </source>
</evidence>
<comment type="subcellular location">
    <subcellularLocation>
        <location evidence="1">Cell membrane</location>
        <topology evidence="1">Multi-pass membrane protein</topology>
    </subcellularLocation>
</comment>
<accession>A0ABZ2PIJ7</accession>
<keyword evidence="5 7" id="KW-1133">Transmembrane helix</keyword>
<keyword evidence="2 7" id="KW-0812">Transmembrane</keyword>
<dbReference type="SUPFAM" id="SSF52540">
    <property type="entry name" value="P-loop containing nucleoside triphosphate hydrolases"/>
    <property type="match status" value="1"/>
</dbReference>
<dbReference type="InterPro" id="IPR039421">
    <property type="entry name" value="Type_1_exporter"/>
</dbReference>
<keyword evidence="3" id="KW-0547">Nucleotide-binding</keyword>
<organism evidence="10 11">
    <name type="scientific">Rhodococcus sovatensis</name>
    <dbReference type="NCBI Taxonomy" id="1805840"/>
    <lineage>
        <taxon>Bacteria</taxon>
        <taxon>Bacillati</taxon>
        <taxon>Actinomycetota</taxon>
        <taxon>Actinomycetes</taxon>
        <taxon>Mycobacteriales</taxon>
        <taxon>Nocardiaceae</taxon>
        <taxon>Rhodococcus</taxon>
    </lineage>
</organism>
<keyword evidence="11" id="KW-1185">Reference proteome</keyword>
<evidence type="ECO:0000313" key="11">
    <source>
        <dbReference type="Proteomes" id="UP001432000"/>
    </source>
</evidence>
<feature type="transmembrane region" description="Helical" evidence="7">
    <location>
        <begin position="28"/>
        <end position="55"/>
    </location>
</feature>
<dbReference type="SMART" id="SM00382">
    <property type="entry name" value="AAA"/>
    <property type="match status" value="1"/>
</dbReference>
<dbReference type="InterPro" id="IPR036640">
    <property type="entry name" value="ABC1_TM_sf"/>
</dbReference>
<dbReference type="PROSITE" id="PS50929">
    <property type="entry name" value="ABC_TM1F"/>
    <property type="match status" value="1"/>
</dbReference>
<dbReference type="GO" id="GO:0005524">
    <property type="term" value="F:ATP binding"/>
    <property type="evidence" value="ECO:0007669"/>
    <property type="project" value="UniProtKB-KW"/>
</dbReference>
<dbReference type="PANTHER" id="PTHR43394">
    <property type="entry name" value="ATP-DEPENDENT PERMEASE MDL1, MITOCHONDRIAL"/>
    <property type="match status" value="1"/>
</dbReference>
<dbReference type="InterPro" id="IPR027417">
    <property type="entry name" value="P-loop_NTPase"/>
</dbReference>
<dbReference type="PANTHER" id="PTHR43394:SF1">
    <property type="entry name" value="ATP-BINDING CASSETTE SUB-FAMILY B MEMBER 10, MITOCHONDRIAL"/>
    <property type="match status" value="1"/>
</dbReference>
<dbReference type="InterPro" id="IPR003439">
    <property type="entry name" value="ABC_transporter-like_ATP-bd"/>
</dbReference>
<keyword evidence="4 10" id="KW-0067">ATP-binding</keyword>
<sequence>MSTPELLPIATGARSWAFLSGELKGRRVLGLVTLVISAVAAAMSLVPVYVFGVLVDRVTEGAPTSTIVSVVAIITVAALVGGVFTALSSYLISKLGEGILASLRQRVLGRALHLPVNTLERVGKGDLLSRVGDDVAVMAKSIGEVIPNIVSALLLVSLSVVTMLSLDWRLGLAGMVAIPMYVLALRWYLPRSAPMYAAERVAMGERSQALISSMQGARTVRAYGLEQAHLAEIDAASGKARDIGITVFRLFTRFGSRSNRAECVGLSVILAAGFVLVQDGHVSVGEVTAAALLFHRLFNPIGMLMFSFDDVQSAGASLARLVGVIDMPDERSRGTGATPTDGTLEVTGLRHSYDTGHEVLHGIDLTVHAGETVALVGSTGAGKSTIAAIAAGSIDATSGQVRIGGASLDELGADGLRRHIAIVSQEVHVFAGSLIDDLLLAAPDATRDDVRAALDTVGAQEWVDALADGLDTQVGEGGHELTSAQSQQLALARLVLADPAVAVLDEATAEAGSSGARDLEAAAAAATRGRSTLVVAHRLTQAAAADRVVVLEHGRILEQGPHDELVAAGGRYAELWSAWEGR</sequence>
<feature type="transmembrane region" description="Helical" evidence="7">
    <location>
        <begin position="67"/>
        <end position="92"/>
    </location>
</feature>
<evidence type="ECO:0000256" key="7">
    <source>
        <dbReference type="SAM" id="Phobius"/>
    </source>
</evidence>
<dbReference type="Gene3D" id="1.20.1560.10">
    <property type="entry name" value="ABC transporter type 1, transmembrane domain"/>
    <property type="match status" value="1"/>
</dbReference>
<evidence type="ECO:0000313" key="10">
    <source>
        <dbReference type="EMBL" id="WXG68667.1"/>
    </source>
</evidence>
<dbReference type="RefSeq" id="WP_338889021.1">
    <property type="nucleotide sequence ID" value="NZ_CP147846.1"/>
</dbReference>
<evidence type="ECO:0000256" key="6">
    <source>
        <dbReference type="ARBA" id="ARBA00023136"/>
    </source>
</evidence>
<dbReference type="EMBL" id="CP147846">
    <property type="protein sequence ID" value="WXG68667.1"/>
    <property type="molecule type" value="Genomic_DNA"/>
</dbReference>
<protein>
    <submittedName>
        <fullName evidence="10">ABC transporter ATP-binding protein</fullName>
    </submittedName>
</protein>
<evidence type="ECO:0000259" key="8">
    <source>
        <dbReference type="PROSITE" id="PS50893"/>
    </source>
</evidence>
<feature type="transmembrane region" description="Helical" evidence="7">
    <location>
        <begin position="170"/>
        <end position="189"/>
    </location>
</feature>
<dbReference type="CDD" id="cd07346">
    <property type="entry name" value="ABC_6TM_exporters"/>
    <property type="match status" value="1"/>
</dbReference>
<dbReference type="Gene3D" id="3.40.50.300">
    <property type="entry name" value="P-loop containing nucleotide triphosphate hydrolases"/>
    <property type="match status" value="1"/>
</dbReference>
<feature type="domain" description="ABC transporter" evidence="8">
    <location>
        <begin position="344"/>
        <end position="578"/>
    </location>
</feature>
<evidence type="ECO:0000259" key="9">
    <source>
        <dbReference type="PROSITE" id="PS50929"/>
    </source>
</evidence>
<evidence type="ECO:0000256" key="5">
    <source>
        <dbReference type="ARBA" id="ARBA00022989"/>
    </source>
</evidence>
<proteinExistence type="predicted"/>
<reference evidence="10 11" key="1">
    <citation type="submission" date="2024-03" db="EMBL/GenBank/DDBJ databases">
        <title>Natural products discovery in diverse microorganisms through a two-stage MS feature dereplication strategy.</title>
        <authorList>
            <person name="Zhang R."/>
        </authorList>
    </citation>
    <scope>NUCLEOTIDE SEQUENCE [LARGE SCALE GENOMIC DNA]</scope>
    <source>
        <strain evidence="10 11">18930</strain>
    </source>
</reference>
<keyword evidence="6 7" id="KW-0472">Membrane</keyword>
<evidence type="ECO:0000256" key="1">
    <source>
        <dbReference type="ARBA" id="ARBA00004651"/>
    </source>
</evidence>
<dbReference type="SUPFAM" id="SSF90123">
    <property type="entry name" value="ABC transporter transmembrane region"/>
    <property type="match status" value="1"/>
</dbReference>
<feature type="domain" description="ABC transmembrane type-1" evidence="9">
    <location>
        <begin position="31"/>
        <end position="313"/>
    </location>
</feature>
<dbReference type="InterPro" id="IPR003593">
    <property type="entry name" value="AAA+_ATPase"/>
</dbReference>
<dbReference type="Pfam" id="PF00664">
    <property type="entry name" value="ABC_membrane"/>
    <property type="match status" value="1"/>
</dbReference>